<sequence>MSKLVNMKSMLIKAHKEGYAVPHININNLAWTKTALQAAQDFNSPIIISASWGATKYFGGYNVVANLVKNLVTDMNIEVEVALHFDHGNYDQCVKALEAGFSSIMYDGSHEPFAINYENTKKLIELAKSYNASVEAEIGQIGGEEDGITSSGIIVSDTNEAIKMKELGVDALAVGIGNIHGQYPEWWKSLDFETLSKIDSACNMPLVLHGGSGIPTNQVQRAIKNGIAKVNINTELQLVNAAALKEFVLSKKIDEAKNFDPRKIANYGMDAVYKLLQQKFTELGSIDKSIAIKHNKN</sequence>
<dbReference type="RefSeq" id="WP_140031616.1">
    <property type="nucleotide sequence ID" value="NZ_CP137845.1"/>
</dbReference>
<dbReference type="InterPro" id="IPR013785">
    <property type="entry name" value="Aldolase_TIM"/>
</dbReference>
<dbReference type="Gene3D" id="3.20.20.70">
    <property type="entry name" value="Aldolase class I"/>
    <property type="match status" value="1"/>
</dbReference>
<dbReference type="SUPFAM" id="SSF51569">
    <property type="entry name" value="Aldolase"/>
    <property type="match status" value="1"/>
</dbReference>
<dbReference type="PIRSF" id="PIRSF001359">
    <property type="entry name" value="F_bP_aldolase_II"/>
    <property type="match status" value="1"/>
</dbReference>
<dbReference type="InterPro" id="IPR000771">
    <property type="entry name" value="FBA_II"/>
</dbReference>
<evidence type="ECO:0000256" key="1">
    <source>
        <dbReference type="ARBA" id="ARBA00001947"/>
    </source>
</evidence>
<name>A0ABZ0PAP8_9BACT</name>
<dbReference type="Proteomes" id="UP001303601">
    <property type="component" value="Chromosome"/>
</dbReference>
<organism evidence="2 3">
    <name type="scientific">Metamycoplasma equirhinis</name>
    <dbReference type="NCBI Taxonomy" id="92402"/>
    <lineage>
        <taxon>Bacteria</taxon>
        <taxon>Bacillati</taxon>
        <taxon>Mycoplasmatota</taxon>
        <taxon>Mycoplasmoidales</taxon>
        <taxon>Metamycoplasmataceae</taxon>
        <taxon>Metamycoplasma</taxon>
    </lineage>
</organism>
<dbReference type="GeneID" id="94493562"/>
<dbReference type="Pfam" id="PF01116">
    <property type="entry name" value="F_bP_aldolase"/>
    <property type="match status" value="1"/>
</dbReference>
<accession>A0ABZ0PAP8</accession>
<dbReference type="PROSITE" id="PS00806">
    <property type="entry name" value="ALDOLASE_CLASS_II_2"/>
    <property type="match status" value="1"/>
</dbReference>
<gene>
    <name evidence="2" type="ORF">R9B83_01585</name>
</gene>
<dbReference type="EMBL" id="CP137845">
    <property type="protein sequence ID" value="WPB53669.1"/>
    <property type="molecule type" value="Genomic_DNA"/>
</dbReference>
<keyword evidence="3" id="KW-1185">Reference proteome</keyword>
<dbReference type="CDD" id="cd00947">
    <property type="entry name" value="TBP_aldolase_IIB"/>
    <property type="match status" value="1"/>
</dbReference>
<evidence type="ECO:0000313" key="3">
    <source>
        <dbReference type="Proteomes" id="UP001303601"/>
    </source>
</evidence>
<reference evidence="2" key="1">
    <citation type="submission" date="2023-11" db="EMBL/GenBank/DDBJ databases">
        <title>Completed genome sequence of Mycoplasma equirhinis type strain M432/72.</title>
        <authorList>
            <person name="Spergser J."/>
        </authorList>
    </citation>
    <scope>NUCLEOTIDE SEQUENCE [LARGE SCALE GENOMIC DNA]</scope>
    <source>
        <strain evidence="2">M432/72</strain>
    </source>
</reference>
<dbReference type="PANTHER" id="PTHR30304:SF0">
    <property type="entry name" value="D-TAGATOSE-1,6-BISPHOSPHATE ALDOLASE SUBUNIT GATY-RELATED"/>
    <property type="match status" value="1"/>
</dbReference>
<dbReference type="InterPro" id="IPR050246">
    <property type="entry name" value="Class_II_FBP_aldolase"/>
</dbReference>
<dbReference type="PANTHER" id="PTHR30304">
    <property type="entry name" value="D-TAGATOSE-1,6-BISPHOSPHATE ALDOLASE"/>
    <property type="match status" value="1"/>
</dbReference>
<comment type="cofactor">
    <cofactor evidence="1">
        <name>Zn(2+)</name>
        <dbReference type="ChEBI" id="CHEBI:29105"/>
    </cofactor>
</comment>
<protein>
    <submittedName>
        <fullName evidence="2">Class II fructose-bisphosphate aldolase</fullName>
    </submittedName>
</protein>
<proteinExistence type="predicted"/>
<evidence type="ECO:0000313" key="2">
    <source>
        <dbReference type="EMBL" id="WPB53669.1"/>
    </source>
</evidence>
<dbReference type="NCBIfam" id="TIGR00167">
    <property type="entry name" value="cbbA"/>
    <property type="match status" value="1"/>
</dbReference>